<dbReference type="Pfam" id="PF14714">
    <property type="entry name" value="KH_dom-like"/>
    <property type="match status" value="1"/>
</dbReference>
<dbReference type="FunFam" id="3.40.50.300:FF:000057">
    <property type="entry name" value="GTPase Der"/>
    <property type="match status" value="1"/>
</dbReference>
<comment type="caution">
    <text evidence="12">The sequence shown here is derived from an EMBL/GenBank/DDBJ whole genome shotgun (WGS) entry which is preliminary data.</text>
</comment>
<keyword evidence="3 8" id="KW-0690">Ribosome biogenesis</keyword>
<dbReference type="Gene3D" id="3.30.300.20">
    <property type="match status" value="1"/>
</dbReference>
<gene>
    <name evidence="8" type="primary">der</name>
    <name evidence="12" type="ORF">G5B46_00880</name>
</gene>
<dbReference type="InterPro" id="IPR016484">
    <property type="entry name" value="GTPase_Der"/>
</dbReference>
<dbReference type="NCBIfam" id="TIGR00231">
    <property type="entry name" value="small_GTP"/>
    <property type="match status" value="2"/>
</dbReference>
<feature type="binding site" evidence="8">
    <location>
        <begin position="234"/>
        <end position="238"/>
    </location>
    <ligand>
        <name>GTP</name>
        <dbReference type="ChEBI" id="CHEBI:37565"/>
        <label>2</label>
    </ligand>
</feature>
<organism evidence="12">
    <name type="scientific">Caulobacter sp. 602-2</name>
    <dbReference type="NCBI Taxonomy" id="2710887"/>
    <lineage>
        <taxon>Bacteria</taxon>
        <taxon>Pseudomonadati</taxon>
        <taxon>Pseudomonadota</taxon>
        <taxon>Alphaproteobacteria</taxon>
        <taxon>Caulobacterales</taxon>
        <taxon>Caulobacteraceae</taxon>
        <taxon>Caulobacter</taxon>
    </lineage>
</organism>
<name>A0A6G4QRN5_9CAUL</name>
<feature type="region of interest" description="Disordered" evidence="10">
    <location>
        <begin position="441"/>
        <end position="555"/>
    </location>
</feature>
<proteinExistence type="inferred from homology"/>
<evidence type="ECO:0000256" key="6">
    <source>
        <dbReference type="ARBA" id="ARBA00023134"/>
    </source>
</evidence>
<dbReference type="InterPro" id="IPR031166">
    <property type="entry name" value="G_ENGA"/>
</dbReference>
<dbReference type="Gene3D" id="3.40.50.300">
    <property type="entry name" value="P-loop containing nucleotide triphosphate hydrolases"/>
    <property type="match status" value="2"/>
</dbReference>
<dbReference type="PROSITE" id="PS51712">
    <property type="entry name" value="G_ENGA"/>
    <property type="match status" value="2"/>
</dbReference>
<evidence type="ECO:0000256" key="3">
    <source>
        <dbReference type="ARBA" id="ARBA00022517"/>
    </source>
</evidence>
<reference evidence="12" key="1">
    <citation type="submission" date="2020-02" db="EMBL/GenBank/DDBJ databases">
        <authorList>
            <person name="Gao J."/>
            <person name="Sun J."/>
        </authorList>
    </citation>
    <scope>NUCLEOTIDE SEQUENCE</scope>
    <source>
        <strain evidence="12">602-2</strain>
    </source>
</reference>
<comment type="similarity">
    <text evidence="1 8 9">Belongs to the TRAFAC class TrmE-Era-EngA-EngB-Septin-like GTPase superfamily. EngA (Der) GTPase family.</text>
</comment>
<feature type="compositionally biased region" description="Basic residues" evidence="10">
    <location>
        <begin position="468"/>
        <end position="479"/>
    </location>
</feature>
<evidence type="ECO:0000259" key="11">
    <source>
        <dbReference type="PROSITE" id="PS51712"/>
    </source>
</evidence>
<evidence type="ECO:0000256" key="8">
    <source>
        <dbReference type="HAMAP-Rule" id="MF_00195"/>
    </source>
</evidence>
<dbReference type="NCBIfam" id="TIGR03594">
    <property type="entry name" value="GTPase_EngA"/>
    <property type="match status" value="1"/>
</dbReference>
<feature type="compositionally biased region" description="Low complexity" evidence="10">
    <location>
        <begin position="518"/>
        <end position="531"/>
    </location>
</feature>
<feature type="domain" description="EngA-type G" evidence="11">
    <location>
        <begin position="181"/>
        <end position="356"/>
    </location>
</feature>
<dbReference type="InterPro" id="IPR027417">
    <property type="entry name" value="P-loop_NTPase"/>
</dbReference>
<dbReference type="InterPro" id="IPR005225">
    <property type="entry name" value="Small_GTP-bd"/>
</dbReference>
<feature type="domain" description="EngA-type G" evidence="11">
    <location>
        <begin position="3"/>
        <end position="167"/>
    </location>
</feature>
<feature type="binding site" evidence="8">
    <location>
        <begin position="9"/>
        <end position="16"/>
    </location>
    <ligand>
        <name>GTP</name>
        <dbReference type="ChEBI" id="CHEBI:37565"/>
        <label>1</label>
    </ligand>
</feature>
<dbReference type="InterPro" id="IPR015946">
    <property type="entry name" value="KH_dom-like_a/b"/>
</dbReference>
<protein>
    <recommendedName>
        <fullName evidence="2 8">GTPase Der</fullName>
    </recommendedName>
    <alternativeName>
        <fullName evidence="7 8">GTP-binding protein EngA</fullName>
    </alternativeName>
</protein>
<evidence type="ECO:0000256" key="9">
    <source>
        <dbReference type="PROSITE-ProRule" id="PRU01049"/>
    </source>
</evidence>
<dbReference type="CDD" id="cd01894">
    <property type="entry name" value="EngA1"/>
    <property type="match status" value="1"/>
</dbReference>
<evidence type="ECO:0000313" key="12">
    <source>
        <dbReference type="EMBL" id="NGM48153.1"/>
    </source>
</evidence>
<dbReference type="SUPFAM" id="SSF52540">
    <property type="entry name" value="P-loop containing nucleoside triphosphate hydrolases"/>
    <property type="match status" value="2"/>
</dbReference>
<dbReference type="InterPro" id="IPR006073">
    <property type="entry name" value="GTP-bd"/>
</dbReference>
<feature type="binding site" evidence="8">
    <location>
        <begin position="119"/>
        <end position="122"/>
    </location>
    <ligand>
        <name>GTP</name>
        <dbReference type="ChEBI" id="CHEBI:37565"/>
        <label>1</label>
    </ligand>
</feature>
<evidence type="ECO:0000256" key="1">
    <source>
        <dbReference type="ARBA" id="ARBA00008279"/>
    </source>
</evidence>
<dbReference type="GO" id="GO:0042254">
    <property type="term" value="P:ribosome biogenesis"/>
    <property type="evidence" value="ECO:0007669"/>
    <property type="project" value="UniProtKB-KW"/>
</dbReference>
<keyword evidence="6 8" id="KW-0342">GTP-binding</keyword>
<dbReference type="PANTHER" id="PTHR43834">
    <property type="entry name" value="GTPASE DER"/>
    <property type="match status" value="1"/>
</dbReference>
<evidence type="ECO:0000256" key="7">
    <source>
        <dbReference type="ARBA" id="ARBA00032345"/>
    </source>
</evidence>
<evidence type="ECO:0000256" key="4">
    <source>
        <dbReference type="ARBA" id="ARBA00022737"/>
    </source>
</evidence>
<feature type="binding site" evidence="8">
    <location>
        <begin position="56"/>
        <end position="60"/>
    </location>
    <ligand>
        <name>GTP</name>
        <dbReference type="ChEBI" id="CHEBI:37565"/>
        <label>1</label>
    </ligand>
</feature>
<evidence type="ECO:0000256" key="5">
    <source>
        <dbReference type="ARBA" id="ARBA00022741"/>
    </source>
</evidence>
<keyword evidence="5 8" id="KW-0547">Nucleotide-binding</keyword>
<dbReference type="CDD" id="cd01895">
    <property type="entry name" value="EngA2"/>
    <property type="match status" value="1"/>
</dbReference>
<dbReference type="PANTHER" id="PTHR43834:SF6">
    <property type="entry name" value="GTPASE DER"/>
    <property type="match status" value="1"/>
</dbReference>
<dbReference type="AlphaFoldDB" id="A0A6G4QRN5"/>
<dbReference type="Pfam" id="PF01926">
    <property type="entry name" value="MMR_HSR1"/>
    <property type="match status" value="2"/>
</dbReference>
<feature type="binding site" evidence="8">
    <location>
        <begin position="187"/>
        <end position="194"/>
    </location>
    <ligand>
        <name>GTP</name>
        <dbReference type="ChEBI" id="CHEBI:37565"/>
        <label>2</label>
    </ligand>
</feature>
<evidence type="ECO:0000256" key="10">
    <source>
        <dbReference type="SAM" id="MobiDB-lite"/>
    </source>
</evidence>
<dbReference type="FunFam" id="3.30.300.20:FF:000004">
    <property type="entry name" value="GTPase Der"/>
    <property type="match status" value="1"/>
</dbReference>
<dbReference type="InterPro" id="IPR032859">
    <property type="entry name" value="KH_dom-like"/>
</dbReference>
<evidence type="ECO:0000256" key="2">
    <source>
        <dbReference type="ARBA" id="ARBA00020953"/>
    </source>
</evidence>
<accession>A0A6G4QRN5</accession>
<feature type="compositionally biased region" description="Basic and acidic residues" evidence="10">
    <location>
        <begin position="456"/>
        <end position="467"/>
    </location>
</feature>
<sequence length="555" mass="60689">MPLKLAIVGRPNVGKSTLFNRLAGKKLALVDDQPGVTRDRRFAHGRLGDLDLELIDTAGFEDVTDESLEARMRAQTELAIDEADVALFVFDAREGLTPLDKIFAEMLRRRNKPVVVAANKSESKQAEAGAAEAHQLGLGAPVPISGEHGEGMADLYAALLAVTPEELQEEFEDYDDDTKPIKIAIIGRPNAGKSTLVNRLIGEQRLLTGPEAGITRDSISVDWTWDGRKIRLVDTAGLRKKAKVNEKLEKLSTQDTIRSMTFAEVVLLVMDATHPFETQDLQIADLAEREGRCVVFVLAKWDLIEDPGQILKEFNEHAERMLPQLRGAPVVALSGETGRGVERLMPAVIKTHRDWSTKVKTRDLNDWLQMAMQRHPPPAVNGKRVKPKYMAQTKARPPTFVLFSSRADQMPDHYRRYLVNSLRESFDLPGVPLRITIKSGANPYADADQGPARGKRAFDKKEAEKARLKAARNTVKKSAQKATISAEAPADAGKAAVKSVKPQGPKAQKKVSTAPSYKVGTKAAGGKAGSAPRRPVAGSRVVRGNKTPGGKPKGR</sequence>
<comment type="subunit">
    <text evidence="8">Associates with the 50S ribosomal subunit.</text>
</comment>
<dbReference type="EMBL" id="JAAKGT010000001">
    <property type="protein sequence ID" value="NGM48153.1"/>
    <property type="molecule type" value="Genomic_DNA"/>
</dbReference>
<dbReference type="RefSeq" id="WP_165255260.1">
    <property type="nucleotide sequence ID" value="NZ_JAAKGT010000001.1"/>
</dbReference>
<dbReference type="HAMAP" id="MF_00195">
    <property type="entry name" value="GTPase_Der"/>
    <property type="match status" value="1"/>
</dbReference>
<dbReference type="PRINTS" id="PR00326">
    <property type="entry name" value="GTP1OBG"/>
</dbReference>
<comment type="caution">
    <text evidence="8">Lacks conserved residue(s) required for the propagation of feature annotation.</text>
</comment>
<keyword evidence="4" id="KW-0677">Repeat</keyword>
<comment type="function">
    <text evidence="8">GTPase that plays an essential role in the late steps of ribosome biogenesis.</text>
</comment>
<dbReference type="GO" id="GO:0005525">
    <property type="term" value="F:GTP binding"/>
    <property type="evidence" value="ECO:0007669"/>
    <property type="project" value="UniProtKB-UniRule"/>
</dbReference>